<dbReference type="CDD" id="cd05008">
    <property type="entry name" value="SIS_GlmS_GlmD_1"/>
    <property type="match status" value="1"/>
</dbReference>
<dbReference type="InterPro" id="IPR046348">
    <property type="entry name" value="SIS_dom_sf"/>
</dbReference>
<dbReference type="CDD" id="cd05009">
    <property type="entry name" value="SIS_GlmS_GlmD_2"/>
    <property type="match status" value="1"/>
</dbReference>
<protein>
    <submittedName>
        <fullName evidence="3">Sugar isomerase</fullName>
    </submittedName>
</protein>
<organism evidence="3 4">
    <name type="scientific">Paramicrobacterium chengjingii</name>
    <dbReference type="NCBI Taxonomy" id="2769067"/>
    <lineage>
        <taxon>Bacteria</taxon>
        <taxon>Bacillati</taxon>
        <taxon>Actinomycetota</taxon>
        <taxon>Actinomycetes</taxon>
        <taxon>Micrococcales</taxon>
        <taxon>Microbacteriaceae</taxon>
        <taxon>Paramicrobacterium</taxon>
    </lineage>
</organism>
<dbReference type="InterPro" id="IPR001347">
    <property type="entry name" value="SIS_dom"/>
</dbReference>
<dbReference type="PANTHER" id="PTHR10937">
    <property type="entry name" value="GLUCOSAMINE--FRUCTOSE-6-PHOSPHATE AMINOTRANSFERASE, ISOMERIZING"/>
    <property type="match status" value="1"/>
</dbReference>
<dbReference type="InterPro" id="IPR035490">
    <property type="entry name" value="GlmS/FrlB_SIS"/>
</dbReference>
<dbReference type="GO" id="GO:0016853">
    <property type="term" value="F:isomerase activity"/>
    <property type="evidence" value="ECO:0007669"/>
    <property type="project" value="UniProtKB-KW"/>
</dbReference>
<keyword evidence="1" id="KW-0677">Repeat</keyword>
<dbReference type="Proteomes" id="UP000662814">
    <property type="component" value="Chromosome"/>
</dbReference>
<gene>
    <name evidence="3" type="ORF">HCR76_04170</name>
</gene>
<dbReference type="Gene3D" id="3.40.50.10490">
    <property type="entry name" value="Glucose-6-phosphate isomerase like protein, domain 1"/>
    <property type="match status" value="2"/>
</dbReference>
<evidence type="ECO:0000259" key="2">
    <source>
        <dbReference type="PROSITE" id="PS51464"/>
    </source>
</evidence>
<reference evidence="3 4" key="1">
    <citation type="submission" date="2020-12" db="EMBL/GenBank/DDBJ databases">
        <title>Microbacterium sp. HY060.</title>
        <authorList>
            <person name="Zhou J."/>
        </authorList>
    </citation>
    <scope>NUCLEOTIDE SEQUENCE [LARGE SCALE GENOMIC DNA]</scope>
    <source>
        <strain evidence="3 4">HY60</strain>
    </source>
</reference>
<dbReference type="EMBL" id="CP061169">
    <property type="protein sequence ID" value="QPZ39265.1"/>
    <property type="molecule type" value="Genomic_DNA"/>
</dbReference>
<dbReference type="RefSeq" id="WP_166988488.1">
    <property type="nucleotide sequence ID" value="NZ_CP061169.1"/>
</dbReference>
<keyword evidence="4" id="KW-1185">Reference proteome</keyword>
<evidence type="ECO:0000313" key="3">
    <source>
        <dbReference type="EMBL" id="QPZ39265.1"/>
    </source>
</evidence>
<dbReference type="SUPFAM" id="SSF53697">
    <property type="entry name" value="SIS domain"/>
    <property type="match status" value="1"/>
</dbReference>
<dbReference type="InterPro" id="IPR035466">
    <property type="entry name" value="GlmS/AgaS_SIS"/>
</dbReference>
<evidence type="ECO:0000256" key="1">
    <source>
        <dbReference type="ARBA" id="ARBA00022737"/>
    </source>
</evidence>
<proteinExistence type="predicted"/>
<evidence type="ECO:0000313" key="4">
    <source>
        <dbReference type="Proteomes" id="UP000662814"/>
    </source>
</evidence>
<feature type="domain" description="SIS" evidence="2">
    <location>
        <begin position="29"/>
        <end position="168"/>
    </location>
</feature>
<dbReference type="PROSITE" id="PS51464">
    <property type="entry name" value="SIS"/>
    <property type="match status" value="1"/>
</dbReference>
<keyword evidence="3" id="KW-0413">Isomerase</keyword>
<accession>A0ABX6YKT0</accession>
<sequence length="296" mass="31623">MPDAGAFMAQELASQPEMWSRAITQKDDLAKLPTAGQRIAVVGCGTSWFMAQSYAALRETAGLGITDAFAASEAFVDRDYDAIIALTRSGTTTEVLELLQYVGDRARTVAIIGDTETPIVDMVNDVIAFPYADEKSVVQTRFATTALTFLRQSTGADVTAQIADAEKILTEELPAGLIDAEQFSFLGRGWTTGLAHEAALKMREASQSWTESYSAMEYRHGPISIAAPGRVSWMFGDAPSGLADSVAAAGAHFENASVDPVADLVRAQRVALQRALNAGLDPDSPRNLTRSVVLDA</sequence>
<name>A0ABX6YKT0_9MICO</name>